<dbReference type="RefSeq" id="WP_091772371.1">
    <property type="nucleotide sequence ID" value="NZ_FOES01000002.1"/>
</dbReference>
<keyword evidence="1" id="KW-0812">Transmembrane</keyword>
<gene>
    <name evidence="2" type="ORF">SAMN05216362_102194</name>
</gene>
<protein>
    <submittedName>
        <fullName evidence="2">Stage III sporulation protein AF</fullName>
    </submittedName>
</protein>
<name>A0A1H9A9Y8_9BACI</name>
<feature type="transmembrane region" description="Helical" evidence="1">
    <location>
        <begin position="7"/>
        <end position="26"/>
    </location>
</feature>
<dbReference type="Proteomes" id="UP000199427">
    <property type="component" value="Unassembled WGS sequence"/>
</dbReference>
<evidence type="ECO:0000256" key="1">
    <source>
        <dbReference type="SAM" id="Phobius"/>
    </source>
</evidence>
<dbReference type="InterPro" id="IPR014245">
    <property type="entry name" value="Spore_III_AF"/>
</dbReference>
<dbReference type="STRING" id="571933.SAMN05216362_102194"/>
<evidence type="ECO:0000313" key="3">
    <source>
        <dbReference type="Proteomes" id="UP000199427"/>
    </source>
</evidence>
<keyword evidence="1" id="KW-1133">Transmembrane helix</keyword>
<organism evidence="2 3">
    <name type="scientific">Piscibacillus halophilus</name>
    <dbReference type="NCBI Taxonomy" id="571933"/>
    <lineage>
        <taxon>Bacteria</taxon>
        <taxon>Bacillati</taxon>
        <taxon>Bacillota</taxon>
        <taxon>Bacilli</taxon>
        <taxon>Bacillales</taxon>
        <taxon>Bacillaceae</taxon>
        <taxon>Piscibacillus</taxon>
    </lineage>
</organism>
<proteinExistence type="predicted"/>
<reference evidence="2 3" key="1">
    <citation type="submission" date="2016-10" db="EMBL/GenBank/DDBJ databases">
        <authorList>
            <person name="de Groot N.N."/>
        </authorList>
    </citation>
    <scope>NUCLEOTIDE SEQUENCE [LARGE SCALE GENOMIC DNA]</scope>
    <source>
        <strain evidence="2 3">DSM 21633</strain>
    </source>
</reference>
<dbReference type="OrthoDB" id="2375554at2"/>
<dbReference type="NCBIfam" id="TIGR02896">
    <property type="entry name" value="spore_III_AF"/>
    <property type="match status" value="1"/>
</dbReference>
<dbReference type="AlphaFoldDB" id="A0A1H9A9Y8"/>
<dbReference type="Pfam" id="PF09581">
    <property type="entry name" value="Spore_III_AF"/>
    <property type="match status" value="1"/>
</dbReference>
<keyword evidence="3" id="KW-1185">Reference proteome</keyword>
<sequence>MSFITEWISQIVFFIFIATFISLLVPSTKHDKVIKLVFGLVIFLLFLHPITELFNINPNQYVESWEVSMEEMLGSDLEDEINSKKSEIQDSQHAYILEQLQLEINQLVEQDLKEEYNVSLKSVDLQVDESIESENISADDIEMLTFHLEEEMDNQIEEVEIVSIPSKNRQQNHEDEASIKKMIATKLNVAENQIQLVWEGE</sequence>
<feature type="transmembrane region" description="Helical" evidence="1">
    <location>
        <begin position="33"/>
        <end position="50"/>
    </location>
</feature>
<accession>A0A1H9A9Y8</accession>
<keyword evidence="1" id="KW-0472">Membrane</keyword>
<evidence type="ECO:0000313" key="2">
    <source>
        <dbReference type="EMBL" id="SEP73253.1"/>
    </source>
</evidence>
<dbReference type="EMBL" id="FOES01000002">
    <property type="protein sequence ID" value="SEP73253.1"/>
    <property type="molecule type" value="Genomic_DNA"/>
</dbReference>